<feature type="binding site" evidence="12">
    <location>
        <begin position="39"/>
        <end position="41"/>
    </location>
    <ligand>
        <name>ATP</name>
        <dbReference type="ChEBI" id="CHEBI:30616"/>
    </ligand>
</feature>
<evidence type="ECO:0000256" key="11">
    <source>
        <dbReference type="ARBA" id="ARBA00061444"/>
    </source>
</evidence>
<dbReference type="EMBL" id="NPDN01000001">
    <property type="protein sequence ID" value="PJZ27516.1"/>
    <property type="molecule type" value="Genomic_DNA"/>
</dbReference>
<dbReference type="OrthoDB" id="9777067at2"/>
<reference evidence="14 15" key="1">
    <citation type="submission" date="2017-07" db="EMBL/GenBank/DDBJ databases">
        <title>Leptospira spp. isolated from tropical soils.</title>
        <authorList>
            <person name="Thibeaux R."/>
            <person name="Iraola G."/>
            <person name="Ferres I."/>
            <person name="Bierque E."/>
            <person name="Girault D."/>
            <person name="Soupe-Gilbert M.-E."/>
            <person name="Picardeau M."/>
            <person name="Goarant C."/>
        </authorList>
    </citation>
    <scope>NUCLEOTIDE SEQUENCE [LARGE SCALE GENOMIC DNA]</scope>
    <source>
        <strain evidence="14 15">MCA1-C-A1</strain>
    </source>
</reference>
<evidence type="ECO:0000256" key="6">
    <source>
        <dbReference type="ARBA" id="ARBA00022777"/>
    </source>
</evidence>
<keyword evidence="6 12" id="KW-0418">Kinase</keyword>
<keyword evidence="7 12" id="KW-0067">ATP-binding</keyword>
<evidence type="ECO:0000256" key="4">
    <source>
        <dbReference type="ARBA" id="ARBA00022727"/>
    </source>
</evidence>
<dbReference type="Gene3D" id="3.40.50.2020">
    <property type="match status" value="2"/>
</dbReference>
<dbReference type="PROSITE" id="PS00114">
    <property type="entry name" value="PRPP_SYNTHASE"/>
    <property type="match status" value="1"/>
</dbReference>
<evidence type="ECO:0000256" key="10">
    <source>
        <dbReference type="ARBA" id="ARBA00054914"/>
    </source>
</evidence>
<keyword evidence="2 12" id="KW-0808">Transferase</keyword>
<comment type="pathway">
    <text evidence="1 12">Metabolic intermediate biosynthesis; 5-phospho-alpha-D-ribose 1-diphosphate biosynthesis; 5-phospho-alpha-D-ribose 1-diphosphate from D-ribose 5-phosphate (route I): step 1/1.</text>
</comment>
<evidence type="ECO:0000256" key="9">
    <source>
        <dbReference type="ARBA" id="ARBA00049535"/>
    </source>
</evidence>
<dbReference type="GO" id="GO:0006015">
    <property type="term" value="P:5-phosphoribose 1-diphosphate biosynthetic process"/>
    <property type="evidence" value="ECO:0007669"/>
    <property type="project" value="UniProtKB-UniRule"/>
</dbReference>
<dbReference type="CDD" id="cd06223">
    <property type="entry name" value="PRTases_typeI"/>
    <property type="match status" value="1"/>
</dbReference>
<dbReference type="EC" id="2.7.6.1" evidence="12"/>
<dbReference type="GO" id="GO:0016301">
    <property type="term" value="F:kinase activity"/>
    <property type="evidence" value="ECO:0007669"/>
    <property type="project" value="UniProtKB-KW"/>
</dbReference>
<feature type="binding site" evidence="12">
    <location>
        <position position="132"/>
    </location>
    <ligand>
        <name>Mg(2+)</name>
        <dbReference type="ChEBI" id="CHEBI:18420"/>
    </ligand>
</feature>
<comment type="subcellular location">
    <subcellularLocation>
        <location evidence="12">Cytoplasm</location>
    </subcellularLocation>
</comment>
<evidence type="ECO:0000313" key="14">
    <source>
        <dbReference type="EMBL" id="PJZ27516.1"/>
    </source>
</evidence>
<dbReference type="NCBIfam" id="NF002320">
    <property type="entry name" value="PRK01259.1"/>
    <property type="match status" value="1"/>
</dbReference>
<evidence type="ECO:0000256" key="2">
    <source>
        <dbReference type="ARBA" id="ARBA00022679"/>
    </source>
</evidence>
<proteinExistence type="inferred from homology"/>
<comment type="catalytic activity">
    <reaction evidence="9 12">
        <text>D-ribose 5-phosphate + ATP = 5-phospho-alpha-D-ribose 1-diphosphate + AMP + H(+)</text>
        <dbReference type="Rhea" id="RHEA:15609"/>
        <dbReference type="ChEBI" id="CHEBI:15378"/>
        <dbReference type="ChEBI" id="CHEBI:30616"/>
        <dbReference type="ChEBI" id="CHEBI:58017"/>
        <dbReference type="ChEBI" id="CHEBI:78346"/>
        <dbReference type="ChEBI" id="CHEBI:456215"/>
        <dbReference type="EC" id="2.7.6.1"/>
    </reaction>
</comment>
<dbReference type="SMART" id="SM01400">
    <property type="entry name" value="Pribosyltran_N"/>
    <property type="match status" value="1"/>
</dbReference>
<evidence type="ECO:0000256" key="8">
    <source>
        <dbReference type="ARBA" id="ARBA00022842"/>
    </source>
</evidence>
<comment type="function">
    <text evidence="10 12">Involved in the biosynthesis of the central metabolite phospho-alpha-D-ribosyl-1-pyrophosphate (PRPP) via the transfer of pyrophosphoryl group from ATP to 1-hydroxyl of ribose-5-phosphate (Rib-5-P).</text>
</comment>
<feature type="active site" evidence="12">
    <location>
        <position position="194"/>
    </location>
</feature>
<dbReference type="AlphaFoldDB" id="A0A2M9XIK5"/>
<keyword evidence="4 12" id="KW-0545">Nucleotide biosynthesis</keyword>
<dbReference type="NCBIfam" id="TIGR01251">
    <property type="entry name" value="ribP_PPkin"/>
    <property type="match status" value="1"/>
</dbReference>
<evidence type="ECO:0000259" key="13">
    <source>
        <dbReference type="Pfam" id="PF13793"/>
    </source>
</evidence>
<feature type="binding site" evidence="12">
    <location>
        <position position="171"/>
    </location>
    <ligand>
        <name>Mg(2+)</name>
        <dbReference type="ChEBI" id="CHEBI:18420"/>
    </ligand>
</feature>
<feature type="binding site" evidence="12">
    <location>
        <position position="220"/>
    </location>
    <ligand>
        <name>D-ribose 5-phosphate</name>
        <dbReference type="ChEBI" id="CHEBI:78346"/>
    </ligand>
</feature>
<dbReference type="GO" id="GO:0002189">
    <property type="term" value="C:ribose phosphate diphosphokinase complex"/>
    <property type="evidence" value="ECO:0007669"/>
    <property type="project" value="TreeGrafter"/>
</dbReference>
<dbReference type="GO" id="GO:0006164">
    <property type="term" value="P:purine nucleotide biosynthetic process"/>
    <property type="evidence" value="ECO:0007669"/>
    <property type="project" value="TreeGrafter"/>
</dbReference>
<comment type="cofactor">
    <cofactor evidence="12">
        <name>Mg(2+)</name>
        <dbReference type="ChEBI" id="CHEBI:18420"/>
    </cofactor>
    <text evidence="12">Binds 2 Mg(2+) ions per subunit.</text>
</comment>
<dbReference type="InterPro" id="IPR029057">
    <property type="entry name" value="PRTase-like"/>
</dbReference>
<dbReference type="InterPro" id="IPR000842">
    <property type="entry name" value="PRib_PP_synth_CS"/>
</dbReference>
<keyword evidence="8 12" id="KW-0460">Magnesium</keyword>
<dbReference type="PANTHER" id="PTHR10210">
    <property type="entry name" value="RIBOSE-PHOSPHATE DIPHOSPHOKINASE FAMILY MEMBER"/>
    <property type="match status" value="1"/>
</dbReference>
<keyword evidence="5 12" id="KW-0547">Nucleotide-binding</keyword>
<organism evidence="14 15">
    <name type="scientific">Leptospira hartskeerlii</name>
    <dbReference type="NCBI Taxonomy" id="2023177"/>
    <lineage>
        <taxon>Bacteria</taxon>
        <taxon>Pseudomonadati</taxon>
        <taxon>Spirochaetota</taxon>
        <taxon>Spirochaetia</taxon>
        <taxon>Leptospirales</taxon>
        <taxon>Leptospiraceae</taxon>
        <taxon>Leptospira</taxon>
    </lineage>
</organism>
<dbReference type="InterPro" id="IPR029099">
    <property type="entry name" value="Pribosyltran_N"/>
</dbReference>
<dbReference type="InterPro" id="IPR037515">
    <property type="entry name" value="Rib-P_diPkinase_bac"/>
</dbReference>
<evidence type="ECO:0000313" key="15">
    <source>
        <dbReference type="Proteomes" id="UP000232196"/>
    </source>
</evidence>
<dbReference type="InterPro" id="IPR000836">
    <property type="entry name" value="PRTase_dom"/>
</dbReference>
<keyword evidence="15" id="KW-1185">Reference proteome</keyword>
<comment type="caution">
    <text evidence="14">The sequence shown here is derived from an EMBL/GenBank/DDBJ whole genome shotgun (WGS) entry which is preliminary data.</text>
</comment>
<dbReference type="InterPro" id="IPR005946">
    <property type="entry name" value="Rib-P_diPkinase"/>
</dbReference>
<dbReference type="GO" id="GO:0000287">
    <property type="term" value="F:magnesium ion binding"/>
    <property type="evidence" value="ECO:0007669"/>
    <property type="project" value="UniProtKB-UniRule"/>
</dbReference>
<sequence>MSGSNIAVFSGSSNRTIANEICQELGIAPGKINLRKFSDGEIAVKIEENVRGRDVFIIQSTSAPANDNLMELLLIMDALRRASAKSISVVVPYYGYGRQDRKAEPRVPISARVVADLIETLGPTRVIVMDLHADQIQGFFKVPVDNLHFNPVLVEYILSKKFDDLVIVSPDSGGAERARSFGKKVNATLAIIDKRRPKANVSEVMNVIGEIEGKNCILLDDMIDTAGTICKAADALLKNGAKSVYCAATHGVLSGEAIDRLNSTPFTEVVLSNTIEIPESKKITKLKTLSVAPLFAAAIQRISTNQSVSDLFI</sequence>
<protein>
    <recommendedName>
        <fullName evidence="12">Ribose-phosphate pyrophosphokinase</fullName>
        <shortName evidence="12">RPPK</shortName>
        <ecNumber evidence="12">2.7.6.1</ecNumber>
    </recommendedName>
    <alternativeName>
        <fullName evidence="12">5-phospho-D-ribosyl alpha-1-diphosphate synthase</fullName>
    </alternativeName>
    <alternativeName>
        <fullName evidence="12">Phosphoribosyl diphosphate synthase</fullName>
    </alternativeName>
    <alternativeName>
        <fullName evidence="12">Phosphoribosyl pyrophosphate synthase</fullName>
        <shortName evidence="12">P-Rib-PP synthase</shortName>
        <shortName evidence="12">PRPP synthase</shortName>
        <shortName evidence="12">PRPPase</shortName>
    </alternativeName>
</protein>
<evidence type="ECO:0000256" key="1">
    <source>
        <dbReference type="ARBA" id="ARBA00004996"/>
    </source>
</evidence>
<dbReference type="GO" id="GO:0004749">
    <property type="term" value="F:ribose phosphate diphosphokinase activity"/>
    <property type="evidence" value="ECO:0007669"/>
    <property type="project" value="UniProtKB-UniRule"/>
</dbReference>
<evidence type="ECO:0000256" key="3">
    <source>
        <dbReference type="ARBA" id="ARBA00022723"/>
    </source>
</evidence>
<evidence type="ECO:0000256" key="5">
    <source>
        <dbReference type="ARBA" id="ARBA00022741"/>
    </source>
</evidence>
<comment type="similarity">
    <text evidence="11 12">Belongs to the ribose-phosphate pyrophosphokinase family. Class I subfamily.</text>
</comment>
<dbReference type="GO" id="GO:0005737">
    <property type="term" value="C:cytoplasm"/>
    <property type="evidence" value="ECO:0007669"/>
    <property type="project" value="UniProtKB-SubCell"/>
</dbReference>
<evidence type="ECO:0000256" key="12">
    <source>
        <dbReference type="HAMAP-Rule" id="MF_00583"/>
    </source>
</evidence>
<dbReference type="Pfam" id="PF13793">
    <property type="entry name" value="Pribosyltran_N"/>
    <property type="match status" value="1"/>
</dbReference>
<comment type="subunit">
    <text evidence="12">Homohexamer.</text>
</comment>
<feature type="binding site" evidence="12">
    <location>
        <begin position="224"/>
        <end position="228"/>
    </location>
    <ligand>
        <name>D-ribose 5-phosphate</name>
        <dbReference type="ChEBI" id="CHEBI:78346"/>
    </ligand>
</feature>
<name>A0A2M9XIK5_9LEPT</name>
<dbReference type="SUPFAM" id="SSF53271">
    <property type="entry name" value="PRTase-like"/>
    <property type="match status" value="1"/>
</dbReference>
<gene>
    <name evidence="12" type="primary">prs</name>
    <name evidence="14" type="ORF">CH357_02920</name>
</gene>
<dbReference type="Pfam" id="PF14572">
    <property type="entry name" value="Pribosyl_synth"/>
    <property type="match status" value="1"/>
</dbReference>
<evidence type="ECO:0000256" key="7">
    <source>
        <dbReference type="ARBA" id="ARBA00022840"/>
    </source>
</evidence>
<keyword evidence="3 12" id="KW-0479">Metal-binding</keyword>
<feature type="domain" description="Ribose-phosphate pyrophosphokinase N-terminal" evidence="13">
    <location>
        <begin position="7"/>
        <end position="122"/>
    </location>
</feature>
<dbReference type="PANTHER" id="PTHR10210:SF41">
    <property type="entry name" value="RIBOSE-PHOSPHATE PYROPHOSPHOKINASE 1, CHLOROPLASTIC"/>
    <property type="match status" value="1"/>
</dbReference>
<dbReference type="GO" id="GO:0009156">
    <property type="term" value="P:ribonucleoside monophosphate biosynthetic process"/>
    <property type="evidence" value="ECO:0007669"/>
    <property type="project" value="InterPro"/>
</dbReference>
<dbReference type="HAMAP" id="MF_00583_B">
    <property type="entry name" value="RibP_PPkinase_B"/>
    <property type="match status" value="1"/>
</dbReference>
<dbReference type="FunFam" id="3.40.50.2020:FF:000001">
    <property type="entry name" value="Ribose-phosphate pyrophosphokinase"/>
    <property type="match status" value="1"/>
</dbReference>
<accession>A0A2M9XIK5</accession>
<dbReference type="Proteomes" id="UP000232196">
    <property type="component" value="Unassembled WGS sequence"/>
</dbReference>
<dbReference type="GO" id="GO:0005524">
    <property type="term" value="F:ATP binding"/>
    <property type="evidence" value="ECO:0007669"/>
    <property type="project" value="UniProtKB-KW"/>
</dbReference>
<keyword evidence="12" id="KW-0963">Cytoplasm</keyword>
<feature type="binding site" evidence="12">
    <location>
        <position position="196"/>
    </location>
    <ligand>
        <name>D-ribose 5-phosphate</name>
        <dbReference type="ChEBI" id="CHEBI:78346"/>
    </ligand>
</feature>
<dbReference type="UniPathway" id="UPA00087">
    <property type="reaction ID" value="UER00172"/>
</dbReference>
<dbReference type="RefSeq" id="WP_100705249.1">
    <property type="nucleotide sequence ID" value="NZ_NPDL01000010.1"/>
</dbReference>
<feature type="binding site" evidence="12">
    <location>
        <begin position="98"/>
        <end position="99"/>
    </location>
    <ligand>
        <name>ATP</name>
        <dbReference type="ChEBI" id="CHEBI:30616"/>
    </ligand>
</feature>